<keyword evidence="5 12" id="KW-0812">Transmembrane</keyword>
<dbReference type="InterPro" id="IPR019306">
    <property type="entry name" value="TMEM231"/>
</dbReference>
<dbReference type="Proteomes" id="UP001515480">
    <property type="component" value="Unassembled WGS sequence"/>
</dbReference>
<dbReference type="EMBL" id="JBGBPQ010000011">
    <property type="protein sequence ID" value="KAL1515660.1"/>
    <property type="molecule type" value="Genomic_DNA"/>
</dbReference>
<evidence type="ECO:0000256" key="1">
    <source>
        <dbReference type="ARBA" id="ARBA00004272"/>
    </source>
</evidence>
<dbReference type="GO" id="GO:0060170">
    <property type="term" value="C:ciliary membrane"/>
    <property type="evidence" value="ECO:0007669"/>
    <property type="project" value="UniProtKB-SubCell"/>
</dbReference>
<feature type="transmembrane region" description="Helical" evidence="12">
    <location>
        <begin position="26"/>
        <end position="47"/>
    </location>
</feature>
<evidence type="ECO:0000313" key="14">
    <source>
        <dbReference type="Proteomes" id="UP001515480"/>
    </source>
</evidence>
<evidence type="ECO:0000256" key="5">
    <source>
        <dbReference type="ARBA" id="ARBA00022692"/>
    </source>
</evidence>
<dbReference type="GO" id="GO:0032880">
    <property type="term" value="P:regulation of protein localization"/>
    <property type="evidence" value="ECO:0007669"/>
    <property type="project" value="TreeGrafter"/>
</dbReference>
<dbReference type="PANTHER" id="PTHR14605">
    <property type="entry name" value="CHST5 PROTEIN"/>
    <property type="match status" value="1"/>
</dbReference>
<reference evidence="13 14" key="1">
    <citation type="journal article" date="2024" name="Science">
        <title>Giant polyketide synthase enzymes in the biosynthesis of giant marine polyether toxins.</title>
        <authorList>
            <person name="Fallon T.R."/>
            <person name="Shende V.V."/>
            <person name="Wierzbicki I.H."/>
            <person name="Pendleton A.L."/>
            <person name="Watervoot N.F."/>
            <person name="Auber R.P."/>
            <person name="Gonzalez D.J."/>
            <person name="Wisecaver J.H."/>
            <person name="Moore B.S."/>
        </authorList>
    </citation>
    <scope>NUCLEOTIDE SEQUENCE [LARGE SCALE GENOMIC DNA]</scope>
    <source>
        <strain evidence="13 14">12B1</strain>
    </source>
</reference>
<evidence type="ECO:0000256" key="2">
    <source>
        <dbReference type="ARBA" id="ARBA00009082"/>
    </source>
</evidence>
<evidence type="ECO:0000313" key="13">
    <source>
        <dbReference type="EMBL" id="KAL1515660.1"/>
    </source>
</evidence>
<dbReference type="AlphaFoldDB" id="A0AB34JA78"/>
<name>A0AB34JA78_PRYPA</name>
<evidence type="ECO:0000256" key="12">
    <source>
        <dbReference type="SAM" id="Phobius"/>
    </source>
</evidence>
<keyword evidence="9" id="KW-0325">Glycoprotein</keyword>
<gene>
    <name evidence="13" type="ORF">AB1Y20_002278</name>
</gene>
<accession>A0AB34JA78</accession>
<keyword evidence="10" id="KW-0966">Cell projection</keyword>
<comment type="subcellular location">
    <subcellularLocation>
        <location evidence="1">Cell projection</location>
        <location evidence="1">Cilium membrane</location>
        <topology evidence="1">Multi-pass membrane protein</topology>
    </subcellularLocation>
</comment>
<keyword evidence="14" id="KW-1185">Reference proteome</keyword>
<comment type="similarity">
    <text evidence="2">Belongs to the TMEM231 family.</text>
</comment>
<evidence type="ECO:0000256" key="7">
    <source>
        <dbReference type="ARBA" id="ARBA00023069"/>
    </source>
</evidence>
<proteinExistence type="inferred from homology"/>
<comment type="function">
    <text evidence="11">Transmembrane component of the tectonic-like complex, a complex localized at the transition zone of primary cilia and acting as a barrier that prevents diffusion of transmembrane proteins between the cilia and plasma membranes. Required for ciliogenesis and sonic hedgehog/SHH signaling.</text>
</comment>
<dbReference type="GO" id="GO:0060271">
    <property type="term" value="P:cilium assembly"/>
    <property type="evidence" value="ECO:0007669"/>
    <property type="project" value="TreeGrafter"/>
</dbReference>
<keyword evidence="6 12" id="KW-1133">Transmembrane helix</keyword>
<evidence type="ECO:0000256" key="4">
    <source>
        <dbReference type="ARBA" id="ARBA00022475"/>
    </source>
</evidence>
<organism evidence="13 14">
    <name type="scientific">Prymnesium parvum</name>
    <name type="common">Toxic golden alga</name>
    <dbReference type="NCBI Taxonomy" id="97485"/>
    <lineage>
        <taxon>Eukaryota</taxon>
        <taxon>Haptista</taxon>
        <taxon>Haptophyta</taxon>
        <taxon>Prymnesiophyceae</taxon>
        <taxon>Prymnesiales</taxon>
        <taxon>Prymnesiaceae</taxon>
        <taxon>Prymnesium</taxon>
    </lineage>
</organism>
<keyword evidence="4" id="KW-1003">Cell membrane</keyword>
<evidence type="ECO:0000256" key="9">
    <source>
        <dbReference type="ARBA" id="ARBA00023180"/>
    </source>
</evidence>
<keyword evidence="7" id="KW-0969">Cilium</keyword>
<evidence type="ECO:0000256" key="8">
    <source>
        <dbReference type="ARBA" id="ARBA00023136"/>
    </source>
</evidence>
<evidence type="ECO:0000256" key="6">
    <source>
        <dbReference type="ARBA" id="ARBA00022989"/>
    </source>
</evidence>
<evidence type="ECO:0000256" key="11">
    <source>
        <dbReference type="ARBA" id="ARBA00024803"/>
    </source>
</evidence>
<comment type="caution">
    <text evidence="13">The sequence shown here is derived from an EMBL/GenBank/DDBJ whole genome shotgun (WGS) entry which is preliminary data.</text>
</comment>
<dbReference type="PANTHER" id="PTHR14605:SF1">
    <property type="entry name" value="TRANSMEMBRANE PROTEIN 231"/>
    <property type="match status" value="1"/>
</dbReference>
<sequence>MVTLHAEPICVRYHANKLSCASFCNVLYWVVLLVVPYVLAYVAGGLWSSDVLGHEQPAVRFRHEALVEAHATSATSTLVTLGWSSSSVLNAALGTSLRPSELRAWSEDDDRDGRAETLVFVLRMPLGEDERVHSVSLMLGLDVLYDRATSLRTNSSVFVQHNSPLPGLRSSQSADLVLVSERALRAGDRRARAPCTTDFWMLQTPVALNGAPNTIANITNRYLALCNDTMRLQREPPIWTPGVSDAFEMELRIRVRSRSLVIQPNLLEVLKLAFVQYLAFFIVLHALLRWVKGTVIKEGVVAVRMHHPIKQHRF</sequence>
<protein>
    <recommendedName>
        <fullName evidence="3">Transmembrane protein 231</fullName>
    </recommendedName>
</protein>
<keyword evidence="8 12" id="KW-0472">Membrane</keyword>
<evidence type="ECO:0000256" key="10">
    <source>
        <dbReference type="ARBA" id="ARBA00023273"/>
    </source>
</evidence>
<evidence type="ECO:0000256" key="3">
    <source>
        <dbReference type="ARBA" id="ARBA00015087"/>
    </source>
</evidence>
<dbReference type="GO" id="GO:0035869">
    <property type="term" value="C:ciliary transition zone"/>
    <property type="evidence" value="ECO:0007669"/>
    <property type="project" value="TreeGrafter"/>
</dbReference>
<dbReference type="Pfam" id="PF10149">
    <property type="entry name" value="TM231"/>
    <property type="match status" value="1"/>
</dbReference>